<evidence type="ECO:0000313" key="1">
    <source>
        <dbReference type="EMBL" id="GAU99905.1"/>
    </source>
</evidence>
<dbReference type="Gene3D" id="2.40.50.140">
    <property type="entry name" value="Nucleic acid-binding proteins"/>
    <property type="match status" value="1"/>
</dbReference>
<reference evidence="1 2" key="1">
    <citation type="journal article" date="2016" name="Nat. Commun.">
        <title>Extremotolerant tardigrade genome and improved radiotolerance of human cultured cells by tardigrade-unique protein.</title>
        <authorList>
            <person name="Hashimoto T."/>
            <person name="Horikawa D.D."/>
            <person name="Saito Y."/>
            <person name="Kuwahara H."/>
            <person name="Kozuka-Hata H."/>
            <person name="Shin-I T."/>
            <person name="Minakuchi Y."/>
            <person name="Ohishi K."/>
            <person name="Motoyama A."/>
            <person name="Aizu T."/>
            <person name="Enomoto A."/>
            <person name="Kondo K."/>
            <person name="Tanaka S."/>
            <person name="Hara Y."/>
            <person name="Koshikawa S."/>
            <person name="Sagara H."/>
            <person name="Miura T."/>
            <person name="Yokobori S."/>
            <person name="Miyagawa K."/>
            <person name="Suzuki Y."/>
            <person name="Kubo T."/>
            <person name="Oyama M."/>
            <person name="Kohara Y."/>
            <person name="Fujiyama A."/>
            <person name="Arakawa K."/>
            <person name="Katayama T."/>
            <person name="Toyoda A."/>
            <person name="Kunieda T."/>
        </authorList>
    </citation>
    <scope>NUCLEOTIDE SEQUENCE [LARGE SCALE GENOMIC DNA]</scope>
    <source>
        <strain evidence="1 2">YOKOZUNA-1</strain>
    </source>
</reference>
<evidence type="ECO:0000313" key="2">
    <source>
        <dbReference type="Proteomes" id="UP000186922"/>
    </source>
</evidence>
<dbReference type="Proteomes" id="UP000186922">
    <property type="component" value="Unassembled WGS sequence"/>
</dbReference>
<keyword evidence="2" id="KW-1185">Reference proteome</keyword>
<comment type="caution">
    <text evidence="1">The sequence shown here is derived from an EMBL/GenBank/DDBJ whole genome shotgun (WGS) entry which is preliminary data.</text>
</comment>
<protein>
    <submittedName>
        <fullName evidence="1">Uncharacterized protein</fullName>
    </submittedName>
</protein>
<name>A0A1D1VGJ6_RAMVA</name>
<accession>A0A1D1VGJ6</accession>
<dbReference type="EMBL" id="BDGG01000005">
    <property type="protein sequence ID" value="GAU99905.1"/>
    <property type="molecule type" value="Genomic_DNA"/>
</dbReference>
<organism evidence="1 2">
    <name type="scientific">Ramazzottius varieornatus</name>
    <name type="common">Water bear</name>
    <name type="synonym">Tardigrade</name>
    <dbReference type="NCBI Taxonomy" id="947166"/>
    <lineage>
        <taxon>Eukaryota</taxon>
        <taxon>Metazoa</taxon>
        <taxon>Ecdysozoa</taxon>
        <taxon>Tardigrada</taxon>
        <taxon>Eutardigrada</taxon>
        <taxon>Parachela</taxon>
        <taxon>Hypsibioidea</taxon>
        <taxon>Ramazzottiidae</taxon>
        <taxon>Ramazzottius</taxon>
    </lineage>
</organism>
<dbReference type="STRING" id="947166.A0A1D1VGJ6"/>
<gene>
    <name evidence="1" type="primary">RvY_10840-1</name>
    <name evidence="1" type="synonym">RvY_10840.1</name>
    <name evidence="1" type="ORF">RvY_10840</name>
</gene>
<proteinExistence type="predicted"/>
<dbReference type="AlphaFoldDB" id="A0A1D1VGJ6"/>
<dbReference type="InterPro" id="IPR012340">
    <property type="entry name" value="NA-bd_OB-fold"/>
</dbReference>
<dbReference type="OrthoDB" id="372395at2759"/>
<sequence length="121" mass="13600">MVHFAAGIAVESSIHLLGVVRKVDSLIDTCSQQDVQLVIQKVFLVSPPEPHIPTLAAKAYRLQERSVTAKCNYPPCQTRCSRRLSSSSSITVWWPLADDVSEDWKGRFGVRRSGRSRRLHL</sequence>